<name>A0A814FM80_9BILA</name>
<evidence type="ECO:0000313" key="11">
    <source>
        <dbReference type="EMBL" id="CAF0984911.1"/>
    </source>
</evidence>
<evidence type="ECO:0000313" key="12">
    <source>
        <dbReference type="Proteomes" id="UP000663879"/>
    </source>
</evidence>
<keyword evidence="7" id="KW-1133">Transmembrane helix</keyword>
<dbReference type="InterPro" id="IPR003406">
    <property type="entry name" value="Glyco_trans_14"/>
</dbReference>
<keyword evidence="6" id="KW-0735">Signal-anchor</keyword>
<keyword evidence="4" id="KW-0808">Transferase</keyword>
<evidence type="ECO:0000256" key="10">
    <source>
        <dbReference type="ARBA" id="ARBA00038150"/>
    </source>
</evidence>
<keyword evidence="8" id="KW-0472">Membrane</keyword>
<dbReference type="PANTHER" id="PTHR19297:SF191">
    <property type="entry name" value="PROTEIN XYLOSYLTRANSFERASE"/>
    <property type="match status" value="1"/>
</dbReference>
<comment type="caution">
    <text evidence="11">The sequence shown here is derived from an EMBL/GenBank/DDBJ whole genome shotgun (WGS) entry which is preliminary data.</text>
</comment>
<dbReference type="EMBL" id="CAJNOC010003490">
    <property type="protein sequence ID" value="CAF0984911.1"/>
    <property type="molecule type" value="Genomic_DNA"/>
</dbReference>
<evidence type="ECO:0000256" key="7">
    <source>
        <dbReference type="ARBA" id="ARBA00022989"/>
    </source>
</evidence>
<keyword evidence="5" id="KW-0812">Transmembrane</keyword>
<dbReference type="Pfam" id="PF02485">
    <property type="entry name" value="Branch"/>
    <property type="match status" value="1"/>
</dbReference>
<comment type="pathway">
    <text evidence="2">Protein modification; protein glycosylation.</text>
</comment>
<keyword evidence="3" id="KW-0328">Glycosyltransferase</keyword>
<accession>A0A814FM80</accession>
<organism evidence="11 12">
    <name type="scientific">Brachionus calyciflorus</name>
    <dbReference type="NCBI Taxonomy" id="104777"/>
    <lineage>
        <taxon>Eukaryota</taxon>
        <taxon>Metazoa</taxon>
        <taxon>Spiralia</taxon>
        <taxon>Gnathifera</taxon>
        <taxon>Rotifera</taxon>
        <taxon>Eurotatoria</taxon>
        <taxon>Monogononta</taxon>
        <taxon>Pseudotrocha</taxon>
        <taxon>Ploima</taxon>
        <taxon>Brachionidae</taxon>
        <taxon>Brachionus</taxon>
    </lineage>
</organism>
<keyword evidence="9" id="KW-0325">Glycoprotein</keyword>
<evidence type="ECO:0000256" key="2">
    <source>
        <dbReference type="ARBA" id="ARBA00004922"/>
    </source>
</evidence>
<evidence type="ECO:0000256" key="3">
    <source>
        <dbReference type="ARBA" id="ARBA00022676"/>
    </source>
</evidence>
<evidence type="ECO:0000256" key="1">
    <source>
        <dbReference type="ARBA" id="ARBA00004606"/>
    </source>
</evidence>
<reference evidence="11" key="1">
    <citation type="submission" date="2021-02" db="EMBL/GenBank/DDBJ databases">
        <authorList>
            <person name="Nowell W R."/>
        </authorList>
    </citation>
    <scope>NUCLEOTIDE SEQUENCE</scope>
    <source>
        <strain evidence="11">Ploen Becks lab</strain>
    </source>
</reference>
<dbReference type="GO" id="GO:0008375">
    <property type="term" value="F:acetylglucosaminyltransferase activity"/>
    <property type="evidence" value="ECO:0007669"/>
    <property type="project" value="TreeGrafter"/>
</dbReference>
<evidence type="ECO:0000256" key="4">
    <source>
        <dbReference type="ARBA" id="ARBA00022679"/>
    </source>
</evidence>
<proteinExistence type="inferred from homology"/>
<evidence type="ECO:0000256" key="6">
    <source>
        <dbReference type="ARBA" id="ARBA00022968"/>
    </source>
</evidence>
<comment type="similarity">
    <text evidence="10">Belongs to the glycosyltransferase 14 family.</text>
</comment>
<evidence type="ECO:0000256" key="8">
    <source>
        <dbReference type="ARBA" id="ARBA00023136"/>
    </source>
</evidence>
<dbReference type="AlphaFoldDB" id="A0A814FM80"/>
<comment type="subcellular location">
    <subcellularLocation>
        <location evidence="1">Membrane</location>
        <topology evidence="1">Single-pass type II membrane protein</topology>
    </subcellularLocation>
</comment>
<dbReference type="OrthoDB" id="2019572at2759"/>
<protein>
    <submittedName>
        <fullName evidence="11">Uncharacterized protein</fullName>
    </submittedName>
</protein>
<gene>
    <name evidence="11" type="ORF">OXX778_LOCUS15617</name>
</gene>
<dbReference type="Proteomes" id="UP000663879">
    <property type="component" value="Unassembled WGS sequence"/>
</dbReference>
<keyword evidence="12" id="KW-1185">Reference proteome</keyword>
<evidence type="ECO:0000256" key="9">
    <source>
        <dbReference type="ARBA" id="ARBA00023180"/>
    </source>
</evidence>
<dbReference type="PANTHER" id="PTHR19297">
    <property type="entry name" value="GLYCOSYLTRANSFERASE 14 FAMILY MEMBER"/>
    <property type="match status" value="1"/>
</dbReference>
<sequence>MTRELNKPPPSDYKLTKGYCGYVITKKFANYAVFDVRALGLLDWLNNTRSSNEFYWSTLQFNTQIYSEHGAIADFNLTKNTLVRYTGWYPKYECKGRMRHGMCVFGIRDLPHLIKKPHFLANKFMLNVDPIAYQCMEEWFVEKEIRNPRLNLNYFCNFIKAKSNLVNC</sequence>
<evidence type="ECO:0000256" key="5">
    <source>
        <dbReference type="ARBA" id="ARBA00022692"/>
    </source>
</evidence>
<dbReference type="GO" id="GO:0016020">
    <property type="term" value="C:membrane"/>
    <property type="evidence" value="ECO:0007669"/>
    <property type="project" value="UniProtKB-SubCell"/>
</dbReference>